<dbReference type="GO" id="GO:0043138">
    <property type="term" value="F:3'-5' DNA helicase activity"/>
    <property type="evidence" value="ECO:0007669"/>
    <property type="project" value="UniProtKB-EC"/>
</dbReference>
<dbReference type="InterPro" id="IPR042115">
    <property type="entry name" value="PriA_3primeBD_sf"/>
</dbReference>
<feature type="domain" description="Helicase ATP-binding" evidence="13">
    <location>
        <begin position="298"/>
        <end position="469"/>
    </location>
</feature>
<dbReference type="FunFam" id="3.40.50.300:FF:000489">
    <property type="entry name" value="Primosome assembly protein PriA"/>
    <property type="match status" value="1"/>
</dbReference>
<keyword evidence="6 12" id="KW-0347">Helicase</keyword>
<comment type="catalytic activity">
    <reaction evidence="11 12">
        <text>ATP + H2O = ADP + phosphate + H(+)</text>
        <dbReference type="Rhea" id="RHEA:13065"/>
        <dbReference type="ChEBI" id="CHEBI:15377"/>
        <dbReference type="ChEBI" id="CHEBI:15378"/>
        <dbReference type="ChEBI" id="CHEBI:30616"/>
        <dbReference type="ChEBI" id="CHEBI:43474"/>
        <dbReference type="ChEBI" id="CHEBI:456216"/>
        <dbReference type="EC" id="5.6.2.4"/>
    </reaction>
</comment>
<name>A0A4R2E227_9BACT</name>
<feature type="binding site" evidence="12">
    <location>
        <position position="572"/>
    </location>
    <ligand>
        <name>Zn(2+)</name>
        <dbReference type="ChEBI" id="CHEBI:29105"/>
        <label>1</label>
    </ligand>
</feature>
<dbReference type="GO" id="GO:0006269">
    <property type="term" value="P:DNA replication, synthesis of primer"/>
    <property type="evidence" value="ECO:0007669"/>
    <property type="project" value="UniProtKB-KW"/>
</dbReference>
<feature type="binding site" evidence="12">
    <location>
        <position position="559"/>
    </location>
    <ligand>
        <name>Zn(2+)</name>
        <dbReference type="ChEBI" id="CHEBI:29105"/>
        <label>2</label>
    </ligand>
</feature>
<dbReference type="SMART" id="SM00487">
    <property type="entry name" value="DEXDc"/>
    <property type="match status" value="1"/>
</dbReference>
<comment type="catalytic activity">
    <reaction evidence="12">
        <text>Couples ATP hydrolysis with the unwinding of duplex DNA by translocating in the 3'-5' direction.</text>
        <dbReference type="EC" id="5.6.2.4"/>
    </reaction>
</comment>
<evidence type="ECO:0000256" key="8">
    <source>
        <dbReference type="ARBA" id="ARBA00022840"/>
    </source>
</evidence>
<reference evidence="15 16" key="1">
    <citation type="submission" date="2019-03" db="EMBL/GenBank/DDBJ databases">
        <title>Genomic Encyclopedia of Archaeal and Bacterial Type Strains, Phase II (KMG-II): from individual species to whole genera.</title>
        <authorList>
            <person name="Goeker M."/>
        </authorList>
    </citation>
    <scope>NUCLEOTIDE SEQUENCE [LARGE SCALE GENOMIC DNA]</scope>
    <source>
        <strain evidence="15 16">RL-C</strain>
    </source>
</reference>
<evidence type="ECO:0000256" key="3">
    <source>
        <dbReference type="ARBA" id="ARBA00022723"/>
    </source>
</evidence>
<proteinExistence type="inferred from homology"/>
<evidence type="ECO:0000256" key="9">
    <source>
        <dbReference type="ARBA" id="ARBA00023125"/>
    </source>
</evidence>
<feature type="binding site" evidence="12">
    <location>
        <position position="562"/>
    </location>
    <ligand>
        <name>Zn(2+)</name>
        <dbReference type="ChEBI" id="CHEBI:29105"/>
        <label>2</label>
    </ligand>
</feature>
<dbReference type="InterPro" id="IPR041236">
    <property type="entry name" value="PriA_C"/>
</dbReference>
<evidence type="ECO:0000259" key="13">
    <source>
        <dbReference type="PROSITE" id="PS51192"/>
    </source>
</evidence>
<feature type="binding site" evidence="12">
    <location>
        <position position="575"/>
    </location>
    <ligand>
        <name>Zn(2+)</name>
        <dbReference type="ChEBI" id="CHEBI:29105"/>
        <label>1</label>
    </ligand>
</feature>
<sequence length="825" mass="93422">MEGQLFADVVLPLALPRLLTYSVPAELADEVAVGARVGVQLGKKKIYSAVIHSLHANKPEGYDTKDILMVLDKFPIILPQQMELWSWISTYYMCTLGEVMKAALPSGLKLESETKITLTSNEELEVETLGEMEKSVIGFISARKSTTLADLSEILPASRILPTIRTLLDDKLVALDEVLSGGFKPKREYYVRLHPSIISEDDVNTAFTKLDRAAVQQKAFLAYLSMATPIDFAKPKEVERKLIIDKAEVSAQAIKGLKEKNILDVYERVVTRLGFDDDPSKAINPLSEGQQVAMDTIISEFETKDVVLLHGVTGSGKTEVYIHLINKMLDEGKQVLYLLPEIALTAQIINRLKRVFGSKIGIFHSKFSNEHRVETYLNLLDDTNENQYQIILGVRSSIFLPFKNLGLIIVDEEHENTYKQYDPAPRYNARDVSVVMAAHHSAKVLMGTATPAIETYFNAKTGKYGLVELANRYNDAAMPDIAIVDVRRARKQKQLHSHFTSHLLDAVGAALKRNEQVILFQNRRGFAPFLECEECGWVPECEHCNVSLTYHKRSNQLVCHYCGYSMSLPTTCLACGSPSMTTKGFGTEKIEEELQIFFPEASIERLDLDTARSRSAYERIIGDFEERRIDILVGTQMVTKGLDFDNVSLVGVLDADTMLRFPDFRAYERSYQLISQVSGRAGRKEKKGSVIVQTSQPDSDVLRMVRQNDYNALYEWQLVERHQFLYPPFYRLTKITIKHVDRKLLHEIAEVLGYRLRAIFGDRILGPEEPAINRIQNRYLLGFVLKMERTKPVTKVKELLWNAIYEVQGQPKYKGMMVSVDVDPM</sequence>
<protein>
    <recommendedName>
        <fullName evidence="12">Replication restart protein PriA</fullName>
    </recommendedName>
    <alternativeName>
        <fullName evidence="12">ATP-dependent DNA helicase PriA</fullName>
        <ecNumber evidence="12">5.6.2.4</ecNumber>
    </alternativeName>
    <alternativeName>
        <fullName evidence="12">DNA 3'-5' helicase PriA</fullName>
    </alternativeName>
</protein>
<dbReference type="InterPro" id="IPR040498">
    <property type="entry name" value="PriA_CRR"/>
</dbReference>
<gene>
    <name evidence="12" type="primary">priA</name>
    <name evidence="15" type="ORF">CLV25_1217</name>
</gene>
<evidence type="ECO:0000313" key="16">
    <source>
        <dbReference type="Proteomes" id="UP000294830"/>
    </source>
</evidence>
<evidence type="ECO:0000256" key="4">
    <source>
        <dbReference type="ARBA" id="ARBA00022741"/>
    </source>
</evidence>
<dbReference type="Proteomes" id="UP000294830">
    <property type="component" value="Unassembled WGS sequence"/>
</dbReference>
<evidence type="ECO:0000256" key="10">
    <source>
        <dbReference type="ARBA" id="ARBA00023235"/>
    </source>
</evidence>
<evidence type="ECO:0000256" key="2">
    <source>
        <dbReference type="ARBA" id="ARBA00022705"/>
    </source>
</evidence>
<dbReference type="GO" id="GO:0016887">
    <property type="term" value="F:ATP hydrolysis activity"/>
    <property type="evidence" value="ECO:0007669"/>
    <property type="project" value="RHEA"/>
</dbReference>
<evidence type="ECO:0000259" key="14">
    <source>
        <dbReference type="PROSITE" id="PS51194"/>
    </source>
</evidence>
<comment type="subunit">
    <text evidence="12">Component of the replication restart primosome.</text>
</comment>
<dbReference type="NCBIfam" id="TIGR00595">
    <property type="entry name" value="priA"/>
    <property type="match status" value="1"/>
</dbReference>
<keyword evidence="9 12" id="KW-0238">DNA-binding</keyword>
<dbReference type="Pfam" id="PF00271">
    <property type="entry name" value="Helicase_C"/>
    <property type="match status" value="1"/>
</dbReference>
<dbReference type="Pfam" id="PF18319">
    <property type="entry name" value="Zn_ribbon_PriA"/>
    <property type="match status" value="1"/>
</dbReference>
<dbReference type="OrthoDB" id="9759544at2"/>
<dbReference type="Pfam" id="PF18074">
    <property type="entry name" value="PriA_C"/>
    <property type="match status" value="1"/>
</dbReference>
<evidence type="ECO:0000256" key="5">
    <source>
        <dbReference type="ARBA" id="ARBA00022801"/>
    </source>
</evidence>
<keyword evidence="8 12" id="KW-0067">ATP-binding</keyword>
<dbReference type="InterPro" id="IPR041222">
    <property type="entry name" value="PriA_3primeBD"/>
</dbReference>
<comment type="function">
    <text evidence="12">Initiates the restart of stalled replication forks, which reloads the replicative helicase on sites other than the origin of replication. Recognizes and binds to abandoned replication forks and remodels them to uncover a helicase loading site. Promotes assembly of the primosome at these replication forks.</text>
</comment>
<feature type="binding site" evidence="12">
    <location>
        <position position="532"/>
    </location>
    <ligand>
        <name>Zn(2+)</name>
        <dbReference type="ChEBI" id="CHEBI:29105"/>
        <label>1</label>
    </ligand>
</feature>
<comment type="cofactor">
    <cofactor evidence="12">
        <name>Zn(2+)</name>
        <dbReference type="ChEBI" id="CHEBI:29105"/>
    </cofactor>
    <text evidence="12">Binds 2 zinc ions per subunit.</text>
</comment>
<evidence type="ECO:0000256" key="7">
    <source>
        <dbReference type="ARBA" id="ARBA00022833"/>
    </source>
</evidence>
<dbReference type="GO" id="GO:1990077">
    <property type="term" value="C:primosome complex"/>
    <property type="evidence" value="ECO:0007669"/>
    <property type="project" value="UniProtKB-UniRule"/>
</dbReference>
<comment type="caution">
    <text evidence="15">The sequence shown here is derived from an EMBL/GenBank/DDBJ whole genome shotgun (WGS) entry which is preliminary data.</text>
</comment>
<evidence type="ECO:0000256" key="1">
    <source>
        <dbReference type="ARBA" id="ARBA00022515"/>
    </source>
</evidence>
<feature type="binding site" evidence="12">
    <location>
        <position position="535"/>
    </location>
    <ligand>
        <name>Zn(2+)</name>
        <dbReference type="ChEBI" id="CHEBI:29105"/>
        <label>1</label>
    </ligand>
</feature>
<dbReference type="CDD" id="cd17929">
    <property type="entry name" value="DEXHc_priA"/>
    <property type="match status" value="1"/>
</dbReference>
<feature type="binding site" evidence="12">
    <location>
        <position position="541"/>
    </location>
    <ligand>
        <name>Zn(2+)</name>
        <dbReference type="ChEBI" id="CHEBI:29105"/>
        <label>2</label>
    </ligand>
</feature>
<feature type="binding site" evidence="12">
    <location>
        <position position="544"/>
    </location>
    <ligand>
        <name>Zn(2+)</name>
        <dbReference type="ChEBI" id="CHEBI:29105"/>
        <label>2</label>
    </ligand>
</feature>
<evidence type="ECO:0000313" key="15">
    <source>
        <dbReference type="EMBL" id="TCN62048.1"/>
    </source>
</evidence>
<dbReference type="GO" id="GO:0006270">
    <property type="term" value="P:DNA replication initiation"/>
    <property type="evidence" value="ECO:0007669"/>
    <property type="project" value="TreeGrafter"/>
</dbReference>
<keyword evidence="5 12" id="KW-0378">Hydrolase</keyword>
<dbReference type="InterPro" id="IPR011545">
    <property type="entry name" value="DEAD/DEAH_box_helicase_dom"/>
</dbReference>
<dbReference type="EC" id="5.6.2.4" evidence="12"/>
<keyword evidence="3 12" id="KW-0479">Metal-binding</keyword>
<dbReference type="InterPro" id="IPR027417">
    <property type="entry name" value="P-loop_NTPase"/>
</dbReference>
<dbReference type="InterPro" id="IPR014001">
    <property type="entry name" value="Helicase_ATP-bd"/>
</dbReference>
<dbReference type="GO" id="GO:0005524">
    <property type="term" value="F:ATP binding"/>
    <property type="evidence" value="ECO:0007669"/>
    <property type="project" value="UniProtKB-UniRule"/>
</dbReference>
<dbReference type="PROSITE" id="PS51194">
    <property type="entry name" value="HELICASE_CTER"/>
    <property type="match status" value="1"/>
</dbReference>
<keyword evidence="4 12" id="KW-0547">Nucleotide-binding</keyword>
<evidence type="ECO:0000256" key="11">
    <source>
        <dbReference type="ARBA" id="ARBA00048988"/>
    </source>
</evidence>
<keyword evidence="10 12" id="KW-0413">Isomerase</keyword>
<dbReference type="Gene3D" id="3.40.50.300">
    <property type="entry name" value="P-loop containing nucleotide triphosphate hydrolases"/>
    <property type="match status" value="2"/>
</dbReference>
<dbReference type="SUPFAM" id="SSF52540">
    <property type="entry name" value="P-loop containing nucleoside triphosphate hydrolases"/>
    <property type="match status" value="1"/>
</dbReference>
<dbReference type="EMBL" id="SLWB01000021">
    <property type="protein sequence ID" value="TCN62048.1"/>
    <property type="molecule type" value="Genomic_DNA"/>
</dbReference>
<dbReference type="GO" id="GO:0008270">
    <property type="term" value="F:zinc ion binding"/>
    <property type="evidence" value="ECO:0007669"/>
    <property type="project" value="UniProtKB-UniRule"/>
</dbReference>
<dbReference type="InterPro" id="IPR005259">
    <property type="entry name" value="PriA"/>
</dbReference>
<organism evidence="15 16">
    <name type="scientific">Acetobacteroides hydrogenigenes</name>
    <dbReference type="NCBI Taxonomy" id="979970"/>
    <lineage>
        <taxon>Bacteria</taxon>
        <taxon>Pseudomonadati</taxon>
        <taxon>Bacteroidota</taxon>
        <taxon>Bacteroidia</taxon>
        <taxon>Bacteroidales</taxon>
        <taxon>Rikenellaceae</taxon>
        <taxon>Acetobacteroides</taxon>
    </lineage>
</organism>
<keyword evidence="2 12" id="KW-0235">DNA replication</keyword>
<dbReference type="InterPro" id="IPR001650">
    <property type="entry name" value="Helicase_C-like"/>
</dbReference>
<keyword evidence="7 12" id="KW-0862">Zinc</keyword>
<keyword evidence="16" id="KW-1185">Reference proteome</keyword>
<dbReference type="GO" id="GO:0006310">
    <property type="term" value="P:DNA recombination"/>
    <property type="evidence" value="ECO:0007669"/>
    <property type="project" value="InterPro"/>
</dbReference>
<accession>A0A4R2E227</accession>
<dbReference type="Pfam" id="PF00270">
    <property type="entry name" value="DEAD"/>
    <property type="match status" value="1"/>
</dbReference>
<dbReference type="RefSeq" id="WP_131840515.1">
    <property type="nucleotide sequence ID" value="NZ_SLWB01000021.1"/>
</dbReference>
<comment type="similarity">
    <text evidence="12">Belongs to the helicase family. PriA subfamily.</text>
</comment>
<dbReference type="SMART" id="SM00490">
    <property type="entry name" value="HELICc"/>
    <property type="match status" value="1"/>
</dbReference>
<dbReference type="GO" id="GO:0003677">
    <property type="term" value="F:DNA binding"/>
    <property type="evidence" value="ECO:0007669"/>
    <property type="project" value="UniProtKB-UniRule"/>
</dbReference>
<dbReference type="PROSITE" id="PS51192">
    <property type="entry name" value="HELICASE_ATP_BIND_1"/>
    <property type="match status" value="1"/>
</dbReference>
<dbReference type="Gene3D" id="3.40.1440.60">
    <property type="entry name" value="PriA, 3(prime) DNA-binding domain"/>
    <property type="match status" value="1"/>
</dbReference>
<dbReference type="CDD" id="cd18804">
    <property type="entry name" value="SF2_C_priA"/>
    <property type="match status" value="1"/>
</dbReference>
<dbReference type="Pfam" id="PF17764">
    <property type="entry name" value="PriA_3primeBD"/>
    <property type="match status" value="1"/>
</dbReference>
<feature type="domain" description="Helicase C-terminal" evidence="14">
    <location>
        <begin position="567"/>
        <end position="724"/>
    </location>
</feature>
<keyword evidence="1 12" id="KW-0639">Primosome</keyword>
<dbReference type="HAMAP" id="MF_00983">
    <property type="entry name" value="PriA"/>
    <property type="match status" value="1"/>
</dbReference>
<dbReference type="PANTHER" id="PTHR30580:SF0">
    <property type="entry name" value="PRIMOSOMAL PROTEIN N"/>
    <property type="match status" value="1"/>
</dbReference>
<evidence type="ECO:0000256" key="12">
    <source>
        <dbReference type="HAMAP-Rule" id="MF_00983"/>
    </source>
</evidence>
<evidence type="ECO:0000256" key="6">
    <source>
        <dbReference type="ARBA" id="ARBA00022806"/>
    </source>
</evidence>
<dbReference type="AlphaFoldDB" id="A0A4R2E227"/>
<dbReference type="FunFam" id="3.40.1440.60:FF:000001">
    <property type="entry name" value="Primosomal protein N"/>
    <property type="match status" value="1"/>
</dbReference>
<dbReference type="GO" id="GO:0006302">
    <property type="term" value="P:double-strand break repair"/>
    <property type="evidence" value="ECO:0007669"/>
    <property type="project" value="InterPro"/>
</dbReference>
<dbReference type="PANTHER" id="PTHR30580">
    <property type="entry name" value="PRIMOSOMAL PROTEIN N"/>
    <property type="match status" value="1"/>
</dbReference>